<dbReference type="OrthoDB" id="9778782at2"/>
<gene>
    <name evidence="7" type="ORF">LY08_02240</name>
</gene>
<dbReference type="EMBL" id="QLLO01000008">
    <property type="protein sequence ID" value="RAJ12958.1"/>
    <property type="molecule type" value="Genomic_DNA"/>
</dbReference>
<keyword evidence="1" id="KW-0813">Transport</keyword>
<sequence>MKQILIVLLSFTLLAFGLSEKIQKKVDKQIKETFDVETFTFSAKLISEDLAKTLPSTFGADNFFEIKTNNKLLGYAYVAKAPSKTAKFDYLVLLDADLIVKSAKVLIYREEYGGEIGSKRWLKQFVGKTKNDQLKYGDNIVAISGATISVRSMTNAMNDLLASLKILNQKGAL</sequence>
<dbReference type="GO" id="GO:0022900">
    <property type="term" value="P:electron transport chain"/>
    <property type="evidence" value="ECO:0007669"/>
    <property type="project" value="InterPro"/>
</dbReference>
<reference evidence="7 8" key="1">
    <citation type="submission" date="2018-06" db="EMBL/GenBank/DDBJ databases">
        <title>Genomic Encyclopedia of Archaeal and Bacterial Type Strains, Phase II (KMG-II): from individual species to whole genera.</title>
        <authorList>
            <person name="Goeker M."/>
        </authorList>
    </citation>
    <scope>NUCLEOTIDE SEQUENCE [LARGE SCALE GENOMIC DNA]</scope>
    <source>
        <strain evidence="7 8">DSM 24464</strain>
    </source>
</reference>
<protein>
    <submittedName>
        <fullName evidence="7">Na+-translocating ferredoxin:NAD+ oxidoreductase RnfG subunit</fullName>
    </submittedName>
</protein>
<dbReference type="InterPro" id="IPR010209">
    <property type="entry name" value="Ion_transpt_RnfG/RsxG"/>
</dbReference>
<evidence type="ECO:0000256" key="5">
    <source>
        <dbReference type="ARBA" id="ARBA00022982"/>
    </source>
</evidence>
<comment type="caution">
    <text evidence="7">The sequence shown here is derived from an EMBL/GenBank/DDBJ whole genome shotgun (WGS) entry which is preliminary data.</text>
</comment>
<dbReference type="GO" id="GO:0010181">
    <property type="term" value="F:FMN binding"/>
    <property type="evidence" value="ECO:0007669"/>
    <property type="project" value="InterPro"/>
</dbReference>
<keyword evidence="3" id="KW-0285">Flavoprotein</keyword>
<evidence type="ECO:0000256" key="3">
    <source>
        <dbReference type="ARBA" id="ARBA00022630"/>
    </source>
</evidence>
<name>A0A327R9W6_9FLAO</name>
<dbReference type="Proteomes" id="UP000248703">
    <property type="component" value="Unassembled WGS sequence"/>
</dbReference>
<proteinExistence type="predicted"/>
<keyword evidence="2" id="KW-0597">Phosphoprotein</keyword>
<accession>A0A327R9W6</accession>
<dbReference type="GO" id="GO:0009055">
    <property type="term" value="F:electron transfer activity"/>
    <property type="evidence" value="ECO:0007669"/>
    <property type="project" value="InterPro"/>
</dbReference>
<organism evidence="7 8">
    <name type="scientific">Olleya aquimaris</name>
    <dbReference type="NCBI Taxonomy" id="639310"/>
    <lineage>
        <taxon>Bacteria</taxon>
        <taxon>Pseudomonadati</taxon>
        <taxon>Bacteroidota</taxon>
        <taxon>Flavobacteriia</taxon>
        <taxon>Flavobacteriales</taxon>
        <taxon>Flavobacteriaceae</taxon>
    </lineage>
</organism>
<dbReference type="PANTHER" id="PTHR36118:SF1">
    <property type="entry name" value="ION-TRANSLOCATING OXIDOREDUCTASE COMPLEX SUBUNIT G"/>
    <property type="match status" value="1"/>
</dbReference>
<dbReference type="SMART" id="SM00900">
    <property type="entry name" value="FMN_bind"/>
    <property type="match status" value="1"/>
</dbReference>
<keyword evidence="8" id="KW-1185">Reference proteome</keyword>
<evidence type="ECO:0000256" key="1">
    <source>
        <dbReference type="ARBA" id="ARBA00022448"/>
    </source>
</evidence>
<dbReference type="GO" id="GO:0005886">
    <property type="term" value="C:plasma membrane"/>
    <property type="evidence" value="ECO:0007669"/>
    <property type="project" value="InterPro"/>
</dbReference>
<dbReference type="Pfam" id="PF04205">
    <property type="entry name" value="FMN_bind"/>
    <property type="match status" value="1"/>
</dbReference>
<dbReference type="InterPro" id="IPR007329">
    <property type="entry name" value="FMN-bd"/>
</dbReference>
<evidence type="ECO:0000259" key="6">
    <source>
        <dbReference type="SMART" id="SM00900"/>
    </source>
</evidence>
<evidence type="ECO:0000313" key="8">
    <source>
        <dbReference type="Proteomes" id="UP000248703"/>
    </source>
</evidence>
<evidence type="ECO:0000256" key="2">
    <source>
        <dbReference type="ARBA" id="ARBA00022553"/>
    </source>
</evidence>
<keyword evidence="4" id="KW-0288">FMN</keyword>
<dbReference type="AlphaFoldDB" id="A0A327R9W6"/>
<evidence type="ECO:0000256" key="4">
    <source>
        <dbReference type="ARBA" id="ARBA00022643"/>
    </source>
</evidence>
<keyword evidence="5" id="KW-0249">Electron transport</keyword>
<feature type="domain" description="FMN-binding" evidence="6">
    <location>
        <begin position="83"/>
        <end position="164"/>
    </location>
</feature>
<dbReference type="RefSeq" id="WP_111660512.1">
    <property type="nucleotide sequence ID" value="NZ_QLLO01000008.1"/>
</dbReference>
<evidence type="ECO:0000313" key="7">
    <source>
        <dbReference type="EMBL" id="RAJ12958.1"/>
    </source>
</evidence>
<dbReference type="PANTHER" id="PTHR36118">
    <property type="entry name" value="ION-TRANSLOCATING OXIDOREDUCTASE COMPLEX SUBUNIT G"/>
    <property type="match status" value="1"/>
</dbReference>